<comment type="caution">
    <text evidence="10">The sequence shown here is derived from an EMBL/GenBank/DDBJ whole genome shotgun (WGS) entry which is preliminary data.</text>
</comment>
<evidence type="ECO:0000256" key="8">
    <source>
        <dbReference type="ARBA" id="ARBA00023118"/>
    </source>
</evidence>
<evidence type="ECO:0000256" key="4">
    <source>
        <dbReference type="ARBA" id="ARBA00022723"/>
    </source>
</evidence>
<reference evidence="11" key="1">
    <citation type="submission" date="2016-01" db="EMBL/GenBank/DDBJ databases">
        <title>Draft genome sequence of Thermodesulfovibrio aggregans strain TGE-P1.</title>
        <authorList>
            <person name="Sekiguchi Y."/>
            <person name="Ohashi A."/>
            <person name="Matsuura N."/>
            <person name="Tourlousse M.D."/>
        </authorList>
    </citation>
    <scope>NUCLEOTIDE SEQUENCE [LARGE SCALE GENOMIC DNA]</scope>
    <source>
        <strain evidence="11">TGE-P1</strain>
    </source>
</reference>
<dbReference type="GO" id="GO:0043571">
    <property type="term" value="P:maintenance of CRISPR repeat elements"/>
    <property type="evidence" value="ECO:0007669"/>
    <property type="project" value="UniProtKB-UniRule"/>
</dbReference>
<keyword evidence="5 9" id="KW-0255">Endonuclease</keyword>
<dbReference type="SUPFAM" id="SSF143430">
    <property type="entry name" value="TTP0101/SSO1404-like"/>
    <property type="match status" value="1"/>
</dbReference>
<feature type="binding site" evidence="9">
    <location>
        <position position="10"/>
    </location>
    <ligand>
        <name>Mg(2+)</name>
        <dbReference type="ChEBI" id="CHEBI:18420"/>
        <note>catalytic</note>
    </ligand>
</feature>
<comment type="similarity">
    <text evidence="2 9">Belongs to the CRISPR-associated endoribonuclease Cas2 protein family.</text>
</comment>
<evidence type="ECO:0000313" key="11">
    <source>
        <dbReference type="Proteomes" id="UP000054976"/>
    </source>
</evidence>
<dbReference type="GO" id="GO:0004521">
    <property type="term" value="F:RNA endonuclease activity"/>
    <property type="evidence" value="ECO:0007669"/>
    <property type="project" value="InterPro"/>
</dbReference>
<keyword evidence="7 9" id="KW-0460">Magnesium</keyword>
<dbReference type="Pfam" id="PF09827">
    <property type="entry name" value="CRISPR_Cas2"/>
    <property type="match status" value="1"/>
</dbReference>
<sequence>MKSAYLVCYDIADEKRLNRVYRFMKERGFHIQYSVFYCVLTWDEVRILRKALLKIIHPRYDDVRIYPLPKDSLVEVMGVGARIPQDVDVFIDI</sequence>
<dbReference type="GO" id="GO:0051607">
    <property type="term" value="P:defense response to virus"/>
    <property type="evidence" value="ECO:0007669"/>
    <property type="project" value="UniProtKB-UniRule"/>
</dbReference>
<evidence type="ECO:0000256" key="2">
    <source>
        <dbReference type="ARBA" id="ARBA00009959"/>
    </source>
</evidence>
<protein>
    <recommendedName>
        <fullName evidence="9">CRISPR-associated endoribonuclease Cas2</fullName>
        <ecNumber evidence="9">3.1.-.-</ecNumber>
    </recommendedName>
</protein>
<dbReference type="NCBIfam" id="TIGR01573">
    <property type="entry name" value="cas2"/>
    <property type="match status" value="1"/>
</dbReference>
<dbReference type="GO" id="GO:0016787">
    <property type="term" value="F:hydrolase activity"/>
    <property type="evidence" value="ECO:0007669"/>
    <property type="project" value="UniProtKB-KW"/>
</dbReference>
<evidence type="ECO:0000256" key="9">
    <source>
        <dbReference type="HAMAP-Rule" id="MF_01471"/>
    </source>
</evidence>
<dbReference type="PANTHER" id="PTHR34405:SF3">
    <property type="entry name" value="CRISPR-ASSOCIATED ENDORIBONUCLEASE CAS2 3"/>
    <property type="match status" value="1"/>
</dbReference>
<evidence type="ECO:0000256" key="7">
    <source>
        <dbReference type="ARBA" id="ARBA00022842"/>
    </source>
</evidence>
<name>A0A0U9HRV4_9BACT</name>
<comment type="function">
    <text evidence="9">CRISPR (clustered regularly interspaced short palindromic repeat), is an adaptive immune system that provides protection against mobile genetic elements (viruses, transposable elements and conjugative plasmids). CRISPR clusters contain sequences complementary to antecedent mobile elements and target invading nucleic acids. CRISPR clusters are transcribed and processed into CRISPR RNA (crRNA). Functions as a ssRNA-specific endoribonuclease. Involved in the integration of spacer DNA into the CRISPR cassette.</text>
</comment>
<evidence type="ECO:0000256" key="1">
    <source>
        <dbReference type="ARBA" id="ARBA00001946"/>
    </source>
</evidence>
<keyword evidence="11" id="KW-1185">Reference proteome</keyword>
<dbReference type="HAMAP" id="MF_01471">
    <property type="entry name" value="Cas2"/>
    <property type="match status" value="1"/>
</dbReference>
<dbReference type="OrthoDB" id="9798176at2"/>
<dbReference type="AlphaFoldDB" id="A0A0U9HRV4"/>
<dbReference type="InterPro" id="IPR021127">
    <property type="entry name" value="CRISPR_associated_Cas2"/>
</dbReference>
<dbReference type="InterPro" id="IPR019199">
    <property type="entry name" value="Virulence_VapD/CRISPR_Cas2"/>
</dbReference>
<proteinExistence type="inferred from homology"/>
<evidence type="ECO:0000256" key="5">
    <source>
        <dbReference type="ARBA" id="ARBA00022759"/>
    </source>
</evidence>
<accession>A0A0U9HRV4</accession>
<dbReference type="Gene3D" id="3.30.70.240">
    <property type="match status" value="1"/>
</dbReference>
<dbReference type="Proteomes" id="UP000054976">
    <property type="component" value="Unassembled WGS sequence"/>
</dbReference>
<keyword evidence="3 9" id="KW-0540">Nuclease</keyword>
<dbReference type="RefSeq" id="WP_059176992.1">
    <property type="nucleotide sequence ID" value="NZ_BCNO01000003.1"/>
</dbReference>
<organism evidence="10 11">
    <name type="scientific">Thermodesulfovibrio aggregans</name>
    <dbReference type="NCBI Taxonomy" id="86166"/>
    <lineage>
        <taxon>Bacteria</taxon>
        <taxon>Pseudomonadati</taxon>
        <taxon>Nitrospirota</taxon>
        <taxon>Thermodesulfovibrionia</taxon>
        <taxon>Thermodesulfovibrionales</taxon>
        <taxon>Thermodesulfovibrionaceae</taxon>
        <taxon>Thermodesulfovibrio</taxon>
    </lineage>
</organism>
<dbReference type="EMBL" id="BCNO01000003">
    <property type="protein sequence ID" value="GAQ95556.1"/>
    <property type="molecule type" value="Genomic_DNA"/>
</dbReference>
<comment type="subunit">
    <text evidence="9">Homodimer, forms a heterotetramer with a Cas1 homodimer.</text>
</comment>
<gene>
    <name evidence="9" type="primary">cas2</name>
    <name evidence="10" type="ORF">TAGGR_328</name>
</gene>
<dbReference type="CDD" id="cd09725">
    <property type="entry name" value="Cas2_I_II_III"/>
    <property type="match status" value="1"/>
</dbReference>
<comment type="cofactor">
    <cofactor evidence="1 9">
        <name>Mg(2+)</name>
        <dbReference type="ChEBI" id="CHEBI:18420"/>
    </cofactor>
</comment>
<evidence type="ECO:0000313" key="10">
    <source>
        <dbReference type="EMBL" id="GAQ95556.1"/>
    </source>
</evidence>
<dbReference type="STRING" id="86166.TAGGR_328"/>
<dbReference type="EC" id="3.1.-.-" evidence="9"/>
<dbReference type="GO" id="GO:0046872">
    <property type="term" value="F:metal ion binding"/>
    <property type="evidence" value="ECO:0007669"/>
    <property type="project" value="UniProtKB-UniRule"/>
</dbReference>
<dbReference type="PANTHER" id="PTHR34405">
    <property type="entry name" value="CRISPR-ASSOCIATED ENDORIBONUCLEASE CAS2"/>
    <property type="match status" value="1"/>
</dbReference>
<evidence type="ECO:0000256" key="6">
    <source>
        <dbReference type="ARBA" id="ARBA00022801"/>
    </source>
</evidence>
<keyword evidence="8 9" id="KW-0051">Antiviral defense</keyword>
<keyword evidence="4 9" id="KW-0479">Metal-binding</keyword>
<keyword evidence="6 9" id="KW-0378">Hydrolase</keyword>
<evidence type="ECO:0000256" key="3">
    <source>
        <dbReference type="ARBA" id="ARBA00022722"/>
    </source>
</evidence>